<dbReference type="EMBL" id="CADILG010000023">
    <property type="protein sequence ID" value="CAB3880307.1"/>
    <property type="molecule type" value="Genomic_DNA"/>
</dbReference>
<sequence length="201" mass="21332">MSLVWSFENLLALALFAFVTSVSPGPSNVMLMTSGANFGFGRTLPQVLGITAGFTSLLLGVGLGLGALFHAWPALSVGLKLGGAAYLLYLAWRIALSRSISAGQASARPLTFMESALFQWINPKAWIVALAAVAVYVDAAAPWASLAWMCLVFAVVNVPSVSLWAGFGVALRGFLAQPGRLKWFNIAMGTLLALSLWPMLR</sequence>
<feature type="transmembrane region" description="Helical" evidence="6">
    <location>
        <begin position="146"/>
        <end position="171"/>
    </location>
</feature>
<feature type="transmembrane region" description="Helical" evidence="6">
    <location>
        <begin position="183"/>
        <end position="200"/>
    </location>
</feature>
<feature type="transmembrane region" description="Helical" evidence="6">
    <location>
        <begin position="81"/>
        <end position="100"/>
    </location>
</feature>
<dbReference type="PANTHER" id="PTHR30086">
    <property type="entry name" value="ARGININE EXPORTER PROTEIN ARGO"/>
    <property type="match status" value="1"/>
</dbReference>
<feature type="transmembrane region" description="Helical" evidence="6">
    <location>
        <begin position="48"/>
        <end position="69"/>
    </location>
</feature>
<accession>A0A6S7D669</accession>
<keyword evidence="5 6" id="KW-0472">Membrane</keyword>
<dbReference type="Proteomes" id="UP000494117">
    <property type="component" value="Unassembled WGS sequence"/>
</dbReference>
<evidence type="ECO:0000256" key="1">
    <source>
        <dbReference type="ARBA" id="ARBA00004651"/>
    </source>
</evidence>
<evidence type="ECO:0000256" key="5">
    <source>
        <dbReference type="ARBA" id="ARBA00023136"/>
    </source>
</evidence>
<keyword evidence="2" id="KW-1003">Cell membrane</keyword>
<evidence type="ECO:0000313" key="7">
    <source>
        <dbReference type="EMBL" id="CAB3880307.1"/>
    </source>
</evidence>
<evidence type="ECO:0000256" key="2">
    <source>
        <dbReference type="ARBA" id="ARBA00022475"/>
    </source>
</evidence>
<reference evidence="7 8" key="1">
    <citation type="submission" date="2020-04" db="EMBL/GenBank/DDBJ databases">
        <authorList>
            <person name="De Canck E."/>
        </authorList>
    </citation>
    <scope>NUCLEOTIDE SEQUENCE [LARGE SCALE GENOMIC DNA]</scope>
    <source>
        <strain evidence="7 8">LMG 26858</strain>
    </source>
</reference>
<dbReference type="GO" id="GO:0015171">
    <property type="term" value="F:amino acid transmembrane transporter activity"/>
    <property type="evidence" value="ECO:0007669"/>
    <property type="project" value="TreeGrafter"/>
</dbReference>
<protein>
    <submittedName>
        <fullName evidence="7">Cysteine/O-acetylserine efflux protein</fullName>
    </submittedName>
</protein>
<dbReference type="AlphaFoldDB" id="A0A6S7D669"/>
<name>A0A6S7D669_9BURK</name>
<organism evidence="7 8">
    <name type="scientific">Achromobacter anxifer</name>
    <dbReference type="NCBI Taxonomy" id="1287737"/>
    <lineage>
        <taxon>Bacteria</taxon>
        <taxon>Pseudomonadati</taxon>
        <taxon>Pseudomonadota</taxon>
        <taxon>Betaproteobacteria</taxon>
        <taxon>Burkholderiales</taxon>
        <taxon>Alcaligenaceae</taxon>
        <taxon>Achromobacter</taxon>
    </lineage>
</organism>
<dbReference type="PANTHER" id="PTHR30086:SF20">
    <property type="entry name" value="ARGININE EXPORTER PROTEIN ARGO-RELATED"/>
    <property type="match status" value="1"/>
</dbReference>
<dbReference type="Pfam" id="PF01810">
    <property type="entry name" value="LysE"/>
    <property type="match status" value="1"/>
</dbReference>
<dbReference type="InterPro" id="IPR001123">
    <property type="entry name" value="LeuE-type"/>
</dbReference>
<keyword evidence="4 6" id="KW-1133">Transmembrane helix</keyword>
<evidence type="ECO:0000256" key="4">
    <source>
        <dbReference type="ARBA" id="ARBA00022989"/>
    </source>
</evidence>
<comment type="subcellular location">
    <subcellularLocation>
        <location evidence="1">Cell membrane</location>
        <topology evidence="1">Multi-pass membrane protein</topology>
    </subcellularLocation>
</comment>
<keyword evidence="3 6" id="KW-0812">Transmembrane</keyword>
<feature type="transmembrane region" description="Helical" evidence="6">
    <location>
        <begin position="120"/>
        <end position="139"/>
    </location>
</feature>
<evidence type="ECO:0000313" key="8">
    <source>
        <dbReference type="Proteomes" id="UP000494117"/>
    </source>
</evidence>
<evidence type="ECO:0000256" key="6">
    <source>
        <dbReference type="SAM" id="Phobius"/>
    </source>
</evidence>
<evidence type="ECO:0000256" key="3">
    <source>
        <dbReference type="ARBA" id="ARBA00022692"/>
    </source>
</evidence>
<keyword evidence="8" id="KW-1185">Reference proteome</keyword>
<dbReference type="RefSeq" id="WP_175208010.1">
    <property type="nucleotide sequence ID" value="NZ_CADILG010000023.1"/>
</dbReference>
<dbReference type="GO" id="GO:0033228">
    <property type="term" value="P:cysteine export across plasma membrane"/>
    <property type="evidence" value="ECO:0007669"/>
    <property type="project" value="TreeGrafter"/>
</dbReference>
<dbReference type="GO" id="GO:0005886">
    <property type="term" value="C:plasma membrane"/>
    <property type="evidence" value="ECO:0007669"/>
    <property type="project" value="UniProtKB-SubCell"/>
</dbReference>
<proteinExistence type="predicted"/>
<gene>
    <name evidence="7" type="primary">eamB_1</name>
    <name evidence="7" type="ORF">LMG26858_03192</name>
</gene>